<evidence type="ECO:0000313" key="4">
    <source>
        <dbReference type="Proteomes" id="UP001140560"/>
    </source>
</evidence>
<dbReference type="AlphaFoldDB" id="A0A9W8Y2I1"/>
<feature type="compositionally biased region" description="Basic and acidic residues" evidence="1">
    <location>
        <begin position="154"/>
        <end position="168"/>
    </location>
</feature>
<keyword evidence="4" id="KW-1185">Reference proteome</keyword>
<evidence type="ECO:0000256" key="1">
    <source>
        <dbReference type="SAM" id="MobiDB-lite"/>
    </source>
</evidence>
<feature type="region of interest" description="Disordered" evidence="1">
    <location>
        <begin position="121"/>
        <end position="194"/>
    </location>
</feature>
<sequence>MAATGSGSSTTPTKNDDPTSRGDSRGFIISGIAIAVIALVAIAAILQNPRSKRRRACPVAQRVNEMPVHAHSPHFNADDASAPASSAVRPQYTMYSTYAEDHPIYGFGLMMMVPTEAHTHAPGRVSASNDDNEDPPGFGSVQHRGFHSGLQRLDASRRQEIAEARESVDTLPRYDNAPSYQAKDDPLESAQRMA</sequence>
<dbReference type="EMBL" id="JAPEUY010000017">
    <property type="protein sequence ID" value="KAJ4364731.1"/>
    <property type="molecule type" value="Genomic_DNA"/>
</dbReference>
<feature type="region of interest" description="Disordered" evidence="1">
    <location>
        <begin position="1"/>
        <end position="22"/>
    </location>
</feature>
<gene>
    <name evidence="3" type="ORF">N0V83_009328</name>
</gene>
<comment type="caution">
    <text evidence="3">The sequence shown here is derived from an EMBL/GenBank/DDBJ whole genome shotgun (WGS) entry which is preliminary data.</text>
</comment>
<evidence type="ECO:0000256" key="2">
    <source>
        <dbReference type="SAM" id="Phobius"/>
    </source>
</evidence>
<reference evidence="3" key="1">
    <citation type="submission" date="2022-10" db="EMBL/GenBank/DDBJ databases">
        <title>Tapping the CABI collections for fungal endophytes: first genome assemblies for Collariella, Neodidymelliopsis, Ascochyta clinopodiicola, Didymella pomorum, Didymosphaeria variabile, Neocosmospora piperis and Neocucurbitaria cava.</title>
        <authorList>
            <person name="Hill R."/>
        </authorList>
    </citation>
    <scope>NUCLEOTIDE SEQUENCE</scope>
    <source>
        <strain evidence="3">IMI 356814</strain>
    </source>
</reference>
<proteinExistence type="predicted"/>
<organism evidence="3 4">
    <name type="scientific">Neocucurbitaria cava</name>
    <dbReference type="NCBI Taxonomy" id="798079"/>
    <lineage>
        <taxon>Eukaryota</taxon>
        <taxon>Fungi</taxon>
        <taxon>Dikarya</taxon>
        <taxon>Ascomycota</taxon>
        <taxon>Pezizomycotina</taxon>
        <taxon>Dothideomycetes</taxon>
        <taxon>Pleosporomycetidae</taxon>
        <taxon>Pleosporales</taxon>
        <taxon>Pleosporineae</taxon>
        <taxon>Cucurbitariaceae</taxon>
        <taxon>Neocucurbitaria</taxon>
    </lineage>
</organism>
<feature type="transmembrane region" description="Helical" evidence="2">
    <location>
        <begin position="27"/>
        <end position="46"/>
    </location>
</feature>
<dbReference type="Proteomes" id="UP001140560">
    <property type="component" value="Unassembled WGS sequence"/>
</dbReference>
<keyword evidence="2" id="KW-0812">Transmembrane</keyword>
<accession>A0A9W8Y2I1</accession>
<keyword evidence="2" id="KW-0472">Membrane</keyword>
<evidence type="ECO:0000313" key="3">
    <source>
        <dbReference type="EMBL" id="KAJ4364731.1"/>
    </source>
</evidence>
<dbReference type="OrthoDB" id="10644784at2759"/>
<feature type="compositionally biased region" description="Low complexity" evidence="1">
    <location>
        <begin position="1"/>
        <end position="11"/>
    </location>
</feature>
<keyword evidence="2" id="KW-1133">Transmembrane helix</keyword>
<protein>
    <submittedName>
        <fullName evidence="3">Uncharacterized protein</fullName>
    </submittedName>
</protein>
<name>A0A9W8Y2I1_9PLEO</name>